<comment type="similarity">
    <text evidence="2 9">Belongs to the uroporphyrinogen-III synthase family.</text>
</comment>
<evidence type="ECO:0000313" key="12">
    <source>
        <dbReference type="Proteomes" id="UP001387364"/>
    </source>
</evidence>
<dbReference type="EC" id="4.2.1.75" evidence="3 9"/>
<dbReference type="Pfam" id="PF02602">
    <property type="entry name" value="HEM4"/>
    <property type="match status" value="1"/>
</dbReference>
<comment type="pathway">
    <text evidence="1 9">Porphyrin-containing compound metabolism; protoporphyrin-IX biosynthesis; coproporphyrinogen-III from 5-aminolevulinate: step 3/4.</text>
</comment>
<comment type="catalytic activity">
    <reaction evidence="8 9">
        <text>hydroxymethylbilane = uroporphyrinogen III + H2O</text>
        <dbReference type="Rhea" id="RHEA:18965"/>
        <dbReference type="ChEBI" id="CHEBI:15377"/>
        <dbReference type="ChEBI" id="CHEBI:57308"/>
        <dbReference type="ChEBI" id="CHEBI:57845"/>
        <dbReference type="EC" id="4.2.1.75"/>
    </reaction>
</comment>
<dbReference type="SUPFAM" id="SSF69618">
    <property type="entry name" value="HemD-like"/>
    <property type="match status" value="1"/>
</dbReference>
<evidence type="ECO:0000256" key="8">
    <source>
        <dbReference type="ARBA" id="ARBA00048617"/>
    </source>
</evidence>
<feature type="domain" description="Tetrapyrrole biosynthesis uroporphyrinogen III synthase" evidence="10">
    <location>
        <begin position="25"/>
        <end position="247"/>
    </location>
</feature>
<dbReference type="PANTHER" id="PTHR38042:SF1">
    <property type="entry name" value="UROPORPHYRINOGEN-III SYNTHASE, CHLOROPLASTIC"/>
    <property type="match status" value="1"/>
</dbReference>
<name>A0ABZ2N4I2_9BACI</name>
<organism evidence="11 12">
    <name type="scientific">Bacillus kandeliae</name>
    <dbReference type="NCBI Taxonomy" id="3129297"/>
    <lineage>
        <taxon>Bacteria</taxon>
        <taxon>Bacillati</taxon>
        <taxon>Bacillota</taxon>
        <taxon>Bacilli</taxon>
        <taxon>Bacillales</taxon>
        <taxon>Bacillaceae</taxon>
        <taxon>Bacillus</taxon>
    </lineage>
</organism>
<evidence type="ECO:0000256" key="7">
    <source>
        <dbReference type="ARBA" id="ARBA00040167"/>
    </source>
</evidence>
<evidence type="ECO:0000256" key="1">
    <source>
        <dbReference type="ARBA" id="ARBA00004772"/>
    </source>
</evidence>
<evidence type="ECO:0000256" key="3">
    <source>
        <dbReference type="ARBA" id="ARBA00013109"/>
    </source>
</evidence>
<evidence type="ECO:0000256" key="4">
    <source>
        <dbReference type="ARBA" id="ARBA00023239"/>
    </source>
</evidence>
<dbReference type="InterPro" id="IPR039793">
    <property type="entry name" value="UROS/Hem4"/>
</dbReference>
<evidence type="ECO:0000256" key="5">
    <source>
        <dbReference type="ARBA" id="ARBA00023244"/>
    </source>
</evidence>
<dbReference type="GO" id="GO:0004852">
    <property type="term" value="F:uroporphyrinogen-III synthase activity"/>
    <property type="evidence" value="ECO:0007669"/>
    <property type="project" value="UniProtKB-EC"/>
</dbReference>
<gene>
    <name evidence="11" type="ORF">WDJ61_13160</name>
</gene>
<accession>A0ABZ2N4I2</accession>
<dbReference type="Gene3D" id="3.40.50.10090">
    <property type="match status" value="2"/>
</dbReference>
<dbReference type="Proteomes" id="UP001387364">
    <property type="component" value="Chromosome"/>
</dbReference>
<dbReference type="EMBL" id="CP147404">
    <property type="protein sequence ID" value="WXB92197.1"/>
    <property type="molecule type" value="Genomic_DNA"/>
</dbReference>
<evidence type="ECO:0000256" key="9">
    <source>
        <dbReference type="RuleBase" id="RU366031"/>
    </source>
</evidence>
<protein>
    <recommendedName>
        <fullName evidence="7 9">Uroporphyrinogen-III synthase</fullName>
        <ecNumber evidence="3 9">4.2.1.75</ecNumber>
    </recommendedName>
</protein>
<dbReference type="PANTHER" id="PTHR38042">
    <property type="entry name" value="UROPORPHYRINOGEN-III SYNTHASE, CHLOROPLASTIC"/>
    <property type="match status" value="1"/>
</dbReference>
<proteinExistence type="inferred from homology"/>
<dbReference type="InterPro" id="IPR003754">
    <property type="entry name" value="4pyrrol_synth_uPrphyn_synth"/>
</dbReference>
<dbReference type="CDD" id="cd06578">
    <property type="entry name" value="HemD"/>
    <property type="match status" value="1"/>
</dbReference>
<reference evidence="11 12" key="1">
    <citation type="submission" date="2024-02" db="EMBL/GenBank/DDBJ databases">
        <title>Seven novel Bacillus-like species.</title>
        <authorList>
            <person name="Liu G."/>
        </authorList>
    </citation>
    <scope>NUCLEOTIDE SEQUENCE [LARGE SCALE GENOMIC DNA]</scope>
    <source>
        <strain evidence="11 12">FJAT-52991</strain>
    </source>
</reference>
<evidence type="ECO:0000259" key="10">
    <source>
        <dbReference type="Pfam" id="PF02602"/>
    </source>
</evidence>
<keyword evidence="4 9" id="KW-0456">Lyase</keyword>
<keyword evidence="5 9" id="KW-0627">Porphyrin biosynthesis</keyword>
<keyword evidence="12" id="KW-1185">Reference proteome</keyword>
<evidence type="ECO:0000256" key="6">
    <source>
        <dbReference type="ARBA" id="ARBA00037589"/>
    </source>
</evidence>
<evidence type="ECO:0000313" key="11">
    <source>
        <dbReference type="EMBL" id="WXB92197.1"/>
    </source>
</evidence>
<sequence length="259" mass="28622">MTASQPLGNKHILVTRPKGQAAPFIDKIKAAGGIAYAVPLIAFRPVHATGEAGVVKQLCTYDWIILTSKNGVDFFFQRLKELGVDRTQIPARFAAIGTKTAAVLQEYGVKADYIPEKFSADQLAKEIELGLFQAQKVLIPKGNLARTTIAEALRKKGVQTDEWIVYETFFPVEEKSRLVDLLQKNQMDVITFTSPSAVRHFMDAVKEADISLSAVIACIGPVTEAAVKKFALPVSICPEEYTIEALITEMAQYFRKEEE</sequence>
<dbReference type="RefSeq" id="WP_338750451.1">
    <property type="nucleotide sequence ID" value="NZ_CP147404.1"/>
</dbReference>
<dbReference type="InterPro" id="IPR036108">
    <property type="entry name" value="4pyrrol_syn_uPrphyn_synt_sf"/>
</dbReference>
<evidence type="ECO:0000256" key="2">
    <source>
        <dbReference type="ARBA" id="ARBA00008133"/>
    </source>
</evidence>
<comment type="function">
    <text evidence="6 9">Catalyzes cyclization of the linear tetrapyrrole, hydroxymethylbilane, to the macrocyclic uroporphyrinogen III.</text>
</comment>